<reference evidence="1 2" key="3">
    <citation type="submission" date="2023-06" db="EMBL/GenBank/DDBJ databases">
        <authorList>
            <person name="Zeman M."/>
            <person name="Kubasova T."/>
            <person name="Jahodarova E."/>
            <person name="Nykrynova M."/>
            <person name="Rychlik I."/>
        </authorList>
    </citation>
    <scope>NUCLEOTIDE SEQUENCE [LARGE SCALE GENOMIC DNA]</scope>
    <source>
        <strain evidence="1 2">ET340</strain>
    </source>
</reference>
<name>A0ABT7UR69_9FIRM</name>
<dbReference type="RefSeq" id="WP_289599923.1">
    <property type="nucleotide sequence ID" value="NZ_JAUDCL010000014.1"/>
</dbReference>
<accession>A0ABT7UR69</accession>
<organism evidence="1 2">
    <name type="scientific">Allofournierella massiliensis</name>
    <dbReference type="NCBI Taxonomy" id="1650663"/>
    <lineage>
        <taxon>Bacteria</taxon>
        <taxon>Bacillati</taxon>
        <taxon>Bacillota</taxon>
        <taxon>Clostridia</taxon>
        <taxon>Eubacteriales</taxon>
        <taxon>Oscillospiraceae</taxon>
        <taxon>Allofournierella</taxon>
    </lineage>
</organism>
<evidence type="ECO:0008006" key="3">
    <source>
        <dbReference type="Google" id="ProtNLM"/>
    </source>
</evidence>
<evidence type="ECO:0000313" key="2">
    <source>
        <dbReference type="Proteomes" id="UP001529380"/>
    </source>
</evidence>
<dbReference type="PROSITE" id="PS51257">
    <property type="entry name" value="PROKAR_LIPOPROTEIN"/>
    <property type="match status" value="1"/>
</dbReference>
<dbReference type="EMBL" id="JAUDCL010000014">
    <property type="protein sequence ID" value="MDM8201384.1"/>
    <property type="molecule type" value="Genomic_DNA"/>
</dbReference>
<comment type="caution">
    <text evidence="1">The sequence shown here is derived from an EMBL/GenBank/DDBJ whole genome shotgun (WGS) entry which is preliminary data.</text>
</comment>
<keyword evidence="2" id="KW-1185">Reference proteome</keyword>
<protein>
    <recommendedName>
        <fullName evidence="3">Lipoprotein</fullName>
    </recommendedName>
</protein>
<evidence type="ECO:0000313" key="1">
    <source>
        <dbReference type="EMBL" id="MDM8201384.1"/>
    </source>
</evidence>
<gene>
    <name evidence="1" type="ORF">QUW08_08790</name>
</gene>
<proteinExistence type="predicted"/>
<reference evidence="2" key="1">
    <citation type="submission" date="2023-06" db="EMBL/GenBank/DDBJ databases">
        <title>Identification and characterization of horizontal gene transfer across gut microbiota members of farm animals based on homology search.</title>
        <authorList>
            <person name="Zeman M."/>
            <person name="Kubasova T."/>
            <person name="Jahodarova E."/>
            <person name="Nykrynova M."/>
            <person name="Rychlik I."/>
        </authorList>
    </citation>
    <scope>NUCLEOTIDE SEQUENCE [LARGE SCALE GENOMIC DNA]</scope>
    <source>
        <strain evidence="2">ET340</strain>
    </source>
</reference>
<sequence>MNHENKIFAIALSILMAACLTACKGTAPDSQPGSNSQSISSSASASSQNLELLYGRVSEVAGNELTLDLAKLPGEDEATSAPENADGEVAAAVMAPAMEAGEAGGQTGASERTELEYTGESKSVVIPGGLKITGASGEEKQLTDIQKGSILGVFVNENEQVTEVVLYE</sequence>
<dbReference type="Proteomes" id="UP001529380">
    <property type="component" value="Unassembled WGS sequence"/>
</dbReference>
<reference evidence="1 2" key="2">
    <citation type="submission" date="2023-06" db="EMBL/GenBank/DDBJ databases">
        <title>Identification and characterization of horizontal gene transfer across gut microbiota members of farm animals based on homology search.</title>
        <authorList>
            <person name="Schwarzerova J."/>
            <person name="Nykrynova M."/>
            <person name="Jureckova K."/>
            <person name="Cejkova D."/>
            <person name="Rychlik I."/>
        </authorList>
    </citation>
    <scope>NUCLEOTIDE SEQUENCE [LARGE SCALE GENOMIC DNA]</scope>
    <source>
        <strain evidence="1 2">ET340</strain>
    </source>
</reference>